<proteinExistence type="predicted"/>
<sequence length="182" mass="20008">MTWVVVSDIFGRTPALETLCRELADKAEIVDPYGSRFMDFENEADAYACFMETLGVDAYASILASCLSQQPPDATLLGFSVGASAIWQLSGNLLPISVERAVCFYGSQIRHSTDINPPFPIDIILPEREEHFSVSALSEALSSKPKVTIHQSTYLHGFMNPHSTNFDSGGYTRYLGWLSMAG</sequence>
<dbReference type="InterPro" id="IPR029058">
    <property type="entry name" value="AB_hydrolase_fold"/>
</dbReference>
<organism evidence="1 2">
    <name type="scientific">Desulfoluna limicola</name>
    <dbReference type="NCBI Taxonomy" id="2810562"/>
    <lineage>
        <taxon>Bacteria</taxon>
        <taxon>Pseudomonadati</taxon>
        <taxon>Thermodesulfobacteriota</taxon>
        <taxon>Desulfobacteria</taxon>
        <taxon>Desulfobacterales</taxon>
        <taxon>Desulfolunaceae</taxon>
        <taxon>Desulfoluna</taxon>
    </lineage>
</organism>
<dbReference type="Gene3D" id="3.40.50.1820">
    <property type="entry name" value="alpha/beta hydrolase"/>
    <property type="match status" value="1"/>
</dbReference>
<accession>A0ABM7PCU2</accession>
<dbReference type="Proteomes" id="UP001320148">
    <property type="component" value="Chromosome"/>
</dbReference>
<keyword evidence="1" id="KW-0378">Hydrolase</keyword>
<protein>
    <submittedName>
        <fullName evidence="1">Dienelactone hydrolase</fullName>
    </submittedName>
</protein>
<keyword evidence="2" id="KW-1185">Reference proteome</keyword>
<dbReference type="RefSeq" id="WP_236891261.1">
    <property type="nucleotide sequence ID" value="NZ_AP024488.1"/>
</dbReference>
<reference evidence="1 2" key="1">
    <citation type="submission" date="2021-02" db="EMBL/GenBank/DDBJ databases">
        <title>Complete genome of Desulfoluna sp. strain ASN36.</title>
        <authorList>
            <person name="Takahashi A."/>
            <person name="Kojima H."/>
            <person name="Fukui M."/>
        </authorList>
    </citation>
    <scope>NUCLEOTIDE SEQUENCE [LARGE SCALE GENOMIC DNA]</scope>
    <source>
        <strain evidence="1 2">ASN36</strain>
    </source>
</reference>
<dbReference type="EMBL" id="AP024488">
    <property type="protein sequence ID" value="BCS94966.1"/>
    <property type="molecule type" value="Genomic_DNA"/>
</dbReference>
<evidence type="ECO:0000313" key="1">
    <source>
        <dbReference type="EMBL" id="BCS94966.1"/>
    </source>
</evidence>
<name>A0ABM7PCU2_9BACT</name>
<dbReference type="GO" id="GO:0016787">
    <property type="term" value="F:hydrolase activity"/>
    <property type="evidence" value="ECO:0007669"/>
    <property type="project" value="UniProtKB-KW"/>
</dbReference>
<gene>
    <name evidence="1" type="ORF">DSLASN_05980</name>
</gene>
<evidence type="ECO:0000313" key="2">
    <source>
        <dbReference type="Proteomes" id="UP001320148"/>
    </source>
</evidence>
<dbReference type="SUPFAM" id="SSF53474">
    <property type="entry name" value="alpha/beta-Hydrolases"/>
    <property type="match status" value="1"/>
</dbReference>